<dbReference type="SMART" id="SM00490">
    <property type="entry name" value="HELICc"/>
    <property type="match status" value="1"/>
</dbReference>
<evidence type="ECO:0000313" key="11">
    <source>
        <dbReference type="Proteomes" id="UP000515146"/>
    </source>
</evidence>
<comment type="similarity">
    <text evidence="7">Belongs to the DEAD box helicase family.</text>
</comment>
<organism evidence="11 12">
    <name type="scientific">Dermatophagoides pteronyssinus</name>
    <name type="common">European house dust mite</name>
    <dbReference type="NCBI Taxonomy" id="6956"/>
    <lineage>
        <taxon>Eukaryota</taxon>
        <taxon>Metazoa</taxon>
        <taxon>Ecdysozoa</taxon>
        <taxon>Arthropoda</taxon>
        <taxon>Chelicerata</taxon>
        <taxon>Arachnida</taxon>
        <taxon>Acari</taxon>
        <taxon>Acariformes</taxon>
        <taxon>Sarcoptiformes</taxon>
        <taxon>Astigmata</taxon>
        <taxon>Psoroptidia</taxon>
        <taxon>Analgoidea</taxon>
        <taxon>Pyroglyphidae</taxon>
        <taxon>Dermatophagoidinae</taxon>
        <taxon>Dermatophagoides</taxon>
    </lineage>
</organism>
<dbReference type="InterPro" id="IPR001650">
    <property type="entry name" value="Helicase_C-like"/>
</dbReference>
<gene>
    <name evidence="12" type="primary">LOC113796099</name>
</gene>
<dbReference type="GO" id="GO:0003676">
    <property type="term" value="F:nucleic acid binding"/>
    <property type="evidence" value="ECO:0007669"/>
    <property type="project" value="InterPro"/>
</dbReference>
<dbReference type="GO" id="GO:0005524">
    <property type="term" value="F:ATP binding"/>
    <property type="evidence" value="ECO:0007669"/>
    <property type="project" value="UniProtKB-KW"/>
</dbReference>
<feature type="domain" description="DEAD-box RNA helicase Q" evidence="10">
    <location>
        <begin position="50"/>
        <end position="78"/>
    </location>
</feature>
<feature type="short sequence motif" description="Q motif" evidence="6">
    <location>
        <begin position="50"/>
        <end position="78"/>
    </location>
</feature>
<dbReference type="PROSITE" id="PS51194">
    <property type="entry name" value="HELICASE_CTER"/>
    <property type="match status" value="1"/>
</dbReference>
<evidence type="ECO:0000256" key="2">
    <source>
        <dbReference type="ARBA" id="ARBA00022741"/>
    </source>
</evidence>
<evidence type="ECO:0000256" key="1">
    <source>
        <dbReference type="ARBA" id="ARBA00012552"/>
    </source>
</evidence>
<name>A0A6P6Y9K6_DERPT</name>
<dbReference type="OrthoDB" id="10261904at2759"/>
<dbReference type="PROSITE" id="PS51195">
    <property type="entry name" value="Q_MOTIF"/>
    <property type="match status" value="1"/>
</dbReference>
<dbReference type="Pfam" id="PF00271">
    <property type="entry name" value="Helicase_C"/>
    <property type="match status" value="1"/>
</dbReference>
<accession>A0A6P6Y9K6</accession>
<dbReference type="RefSeq" id="XP_027202138.1">
    <property type="nucleotide sequence ID" value="XM_027346337.1"/>
</dbReference>
<dbReference type="Proteomes" id="UP000515146">
    <property type="component" value="Unplaced"/>
</dbReference>
<evidence type="ECO:0000256" key="5">
    <source>
        <dbReference type="ARBA" id="ARBA00022840"/>
    </source>
</evidence>
<dbReference type="InParanoid" id="A0A6P6Y9K6"/>
<protein>
    <recommendedName>
        <fullName evidence="1">RNA helicase</fullName>
        <ecNumber evidence="1">3.6.4.13</ecNumber>
    </recommendedName>
</protein>
<dbReference type="CDD" id="cd18787">
    <property type="entry name" value="SF2_C_DEAD"/>
    <property type="match status" value="1"/>
</dbReference>
<dbReference type="SUPFAM" id="SSF52540">
    <property type="entry name" value="P-loop containing nucleoside triphosphate hydrolases"/>
    <property type="match status" value="1"/>
</dbReference>
<evidence type="ECO:0000256" key="3">
    <source>
        <dbReference type="ARBA" id="ARBA00022801"/>
    </source>
</evidence>
<proteinExistence type="inferred from homology"/>
<evidence type="ECO:0000256" key="7">
    <source>
        <dbReference type="RuleBase" id="RU000492"/>
    </source>
</evidence>
<evidence type="ECO:0000256" key="4">
    <source>
        <dbReference type="ARBA" id="ARBA00022806"/>
    </source>
</evidence>
<dbReference type="SMART" id="SM00487">
    <property type="entry name" value="DEXDc"/>
    <property type="match status" value="1"/>
</dbReference>
<sequence>MSQTESQDKNETVKKTEIDFETVEIGAHETLIQSLIEANNDSDDEGKTYETFEDLGLHPDLLKIIKKRNWEKPTKIQIKTIPHALKGRDIIGLAVTGSGKTGAFLLPILNSIITNGLFPFFATIISPTRELCVQIADECKKLGCLFHVKVCTIVGGLSQTEQAKEIARKPNFLIATPGRLVDHLQNLNGFNLSTVKYLVLDEADRLLSMDFEQALYEICQACNSDRQTMLFSATMTSKVSKLQKASLVNPIRIKVDEKNQTAHNLHQFIVLVPLDKKFEYLVALMQPRKAYRTIIFCNTCKYATLVSIFLNICGFSSVVLTGNMDQKNRLASLNRFKSSKYNILVSTEVSARGLDLPDVNQVINFDVPTNYKDYIHRVGRTARAGKHGVAFTFVTKNDVVQYKSIEIAIFGDNKEAFPPVYEKIKDEYELVSNSMNLARLKMLLILIPRPKIRLQITM</sequence>
<dbReference type="Pfam" id="PF00270">
    <property type="entry name" value="DEAD"/>
    <property type="match status" value="1"/>
</dbReference>
<dbReference type="KEGG" id="dpte:113796099"/>
<evidence type="ECO:0000313" key="12">
    <source>
        <dbReference type="RefSeq" id="XP_027202138.1"/>
    </source>
</evidence>
<dbReference type="PROSITE" id="PS51192">
    <property type="entry name" value="HELICASE_ATP_BIND_1"/>
    <property type="match status" value="1"/>
</dbReference>
<dbReference type="InterPro" id="IPR014001">
    <property type="entry name" value="Helicase_ATP-bd"/>
</dbReference>
<dbReference type="GO" id="GO:0005829">
    <property type="term" value="C:cytosol"/>
    <property type="evidence" value="ECO:0007669"/>
    <property type="project" value="TreeGrafter"/>
</dbReference>
<evidence type="ECO:0000259" key="10">
    <source>
        <dbReference type="PROSITE" id="PS51195"/>
    </source>
</evidence>
<evidence type="ECO:0000256" key="6">
    <source>
        <dbReference type="PROSITE-ProRule" id="PRU00552"/>
    </source>
</evidence>
<reference evidence="12" key="1">
    <citation type="submission" date="2025-08" db="UniProtKB">
        <authorList>
            <consortium name="RefSeq"/>
        </authorList>
    </citation>
    <scope>IDENTIFICATION</scope>
    <source>
        <strain evidence="12">Airmid</strain>
    </source>
</reference>
<keyword evidence="2 7" id="KW-0547">Nucleotide-binding</keyword>
<dbReference type="InterPro" id="IPR027417">
    <property type="entry name" value="P-loop_NTPase"/>
</dbReference>
<dbReference type="Gene3D" id="3.40.50.300">
    <property type="entry name" value="P-loop containing nucleotide triphosphate hydrolases"/>
    <property type="match status" value="2"/>
</dbReference>
<keyword evidence="5 7" id="KW-0067">ATP-binding</keyword>
<dbReference type="InterPro" id="IPR050079">
    <property type="entry name" value="DEAD_box_RNA_helicase"/>
</dbReference>
<dbReference type="GO" id="GO:0016787">
    <property type="term" value="F:hydrolase activity"/>
    <property type="evidence" value="ECO:0007669"/>
    <property type="project" value="UniProtKB-KW"/>
</dbReference>
<keyword evidence="3 7" id="KW-0378">Hydrolase</keyword>
<dbReference type="InterPro" id="IPR014014">
    <property type="entry name" value="RNA_helicase_DEAD_Q_motif"/>
</dbReference>
<dbReference type="InterPro" id="IPR011545">
    <property type="entry name" value="DEAD/DEAH_box_helicase_dom"/>
</dbReference>
<dbReference type="PROSITE" id="PS00039">
    <property type="entry name" value="DEAD_ATP_HELICASE"/>
    <property type="match status" value="1"/>
</dbReference>
<dbReference type="GO" id="GO:0003724">
    <property type="term" value="F:RNA helicase activity"/>
    <property type="evidence" value="ECO:0007669"/>
    <property type="project" value="UniProtKB-EC"/>
</dbReference>
<dbReference type="PANTHER" id="PTHR47959:SF24">
    <property type="entry name" value="ATP-DEPENDENT RNA HELICASE"/>
    <property type="match status" value="1"/>
</dbReference>
<keyword evidence="11" id="KW-1185">Reference proteome</keyword>
<feature type="domain" description="Helicase ATP-binding" evidence="8">
    <location>
        <begin position="81"/>
        <end position="253"/>
    </location>
</feature>
<dbReference type="PANTHER" id="PTHR47959">
    <property type="entry name" value="ATP-DEPENDENT RNA HELICASE RHLE-RELATED"/>
    <property type="match status" value="1"/>
</dbReference>
<feature type="domain" description="Helicase C-terminal" evidence="9">
    <location>
        <begin position="264"/>
        <end position="425"/>
    </location>
</feature>
<dbReference type="AlphaFoldDB" id="A0A6P6Y9K6"/>
<evidence type="ECO:0000259" key="9">
    <source>
        <dbReference type="PROSITE" id="PS51194"/>
    </source>
</evidence>
<dbReference type="EC" id="3.6.4.13" evidence="1"/>
<evidence type="ECO:0000259" key="8">
    <source>
        <dbReference type="PROSITE" id="PS51192"/>
    </source>
</evidence>
<dbReference type="OMA" id="GIGIKCC"/>
<keyword evidence="4 7" id="KW-0347">Helicase</keyword>
<dbReference type="InterPro" id="IPR000629">
    <property type="entry name" value="RNA-helicase_DEAD-box_CS"/>
</dbReference>